<evidence type="ECO:0000313" key="4">
    <source>
        <dbReference type="Proteomes" id="UP000002774"/>
    </source>
</evidence>
<dbReference type="Pfam" id="PF17116">
    <property type="entry name" value="T9SS_plug_1st"/>
    <property type="match status" value="1"/>
</dbReference>
<accession>H1Y780</accession>
<dbReference type="InterPro" id="IPR031345">
    <property type="entry name" value="T9SS_Plug_N"/>
</dbReference>
<feature type="domain" description="Type 9 secretion system plug protein N-terminal" evidence="2">
    <location>
        <begin position="33"/>
        <end position="158"/>
    </location>
</feature>
<protein>
    <recommendedName>
        <fullName evidence="2">Type 9 secretion system plug protein N-terminal domain-containing protein</fullName>
    </recommendedName>
</protein>
<dbReference type="EMBL" id="CM001403">
    <property type="protein sequence ID" value="EHQ28967.1"/>
    <property type="molecule type" value="Genomic_DNA"/>
</dbReference>
<organism evidence="3 4">
    <name type="scientific">Mucilaginibacter paludis DSM 18603</name>
    <dbReference type="NCBI Taxonomy" id="714943"/>
    <lineage>
        <taxon>Bacteria</taxon>
        <taxon>Pseudomonadati</taxon>
        <taxon>Bacteroidota</taxon>
        <taxon>Sphingobacteriia</taxon>
        <taxon>Sphingobacteriales</taxon>
        <taxon>Sphingobacteriaceae</taxon>
        <taxon>Mucilaginibacter</taxon>
    </lineage>
</organism>
<name>H1Y780_9SPHI</name>
<dbReference type="Proteomes" id="UP000002774">
    <property type="component" value="Chromosome"/>
</dbReference>
<dbReference type="eggNOG" id="ENOG502Z7QJ">
    <property type="taxonomic scope" value="Bacteria"/>
</dbReference>
<dbReference type="Gene3D" id="2.60.40.10">
    <property type="entry name" value="Immunoglobulins"/>
    <property type="match status" value="1"/>
</dbReference>
<sequence>MIKLRLPLILLFITAKLFGQQAINDNRTYQANIKSVEFYNTAKEQSFPAINLKSTDALLLAFDDLHGGTQYYNYTIQHCDADWNPSQLSPAEYLQSFTEDRITDYRYSTNTRQKYTHYELTLPNQNISPKLSGNYLLKVYLNGDVNQIVLTRRFYVVESKVSIGATIVPSNNNALRQSNQKINFQVNYGGLLVQNPNTDIRALVLQNGRTDKSKLNTAPSNLRGSLLIYNDVNTNDFEGGNEFRHFDLRSLKLNSERIGRIYRDTANTVILLGDPNRNQPAYSFQYDNDGKFYILNQDGSNPRIDADYAHIYFSLAGNKSDNDGAAYIVGQFNNYQLDQQSRMLFDSAKGRFYTDLFLKQGVYDYEYIWVDKNSKAPDEIAFEGSYYETENDYQILVYFCRPGTRYQELVGYTQLNTTKR</sequence>
<feature type="chain" id="PRO_5003557107" description="Type 9 secretion system plug protein N-terminal domain-containing protein" evidence="1">
    <location>
        <begin position="20"/>
        <end position="420"/>
    </location>
</feature>
<evidence type="ECO:0000313" key="3">
    <source>
        <dbReference type="EMBL" id="EHQ28967.1"/>
    </source>
</evidence>
<dbReference type="STRING" id="714943.Mucpa_4883"/>
<reference evidence="3" key="1">
    <citation type="submission" date="2011-09" db="EMBL/GenBank/DDBJ databases">
        <title>The permanent draft genome of Mucilaginibacter paludis DSM 18603.</title>
        <authorList>
            <consortium name="US DOE Joint Genome Institute (JGI-PGF)"/>
            <person name="Lucas S."/>
            <person name="Han J."/>
            <person name="Lapidus A."/>
            <person name="Bruce D."/>
            <person name="Goodwin L."/>
            <person name="Pitluck S."/>
            <person name="Peters L."/>
            <person name="Kyrpides N."/>
            <person name="Mavromatis K."/>
            <person name="Ivanova N."/>
            <person name="Mikhailova N."/>
            <person name="Held B."/>
            <person name="Detter J.C."/>
            <person name="Tapia R."/>
            <person name="Han C."/>
            <person name="Land M."/>
            <person name="Hauser L."/>
            <person name="Markowitz V."/>
            <person name="Cheng J.-F."/>
            <person name="Hugenholtz P."/>
            <person name="Woyke T."/>
            <person name="Wu D."/>
            <person name="Tindall B."/>
            <person name="Brambilla E."/>
            <person name="Klenk H.-P."/>
            <person name="Eisen J.A."/>
        </authorList>
    </citation>
    <scope>NUCLEOTIDE SEQUENCE [LARGE SCALE GENOMIC DNA]</scope>
    <source>
        <strain evidence="3">DSM 18603</strain>
    </source>
</reference>
<proteinExistence type="predicted"/>
<evidence type="ECO:0000259" key="2">
    <source>
        <dbReference type="Pfam" id="PF17116"/>
    </source>
</evidence>
<keyword evidence="1" id="KW-0732">Signal</keyword>
<dbReference type="AlphaFoldDB" id="H1Y780"/>
<evidence type="ECO:0000256" key="1">
    <source>
        <dbReference type="SAM" id="SignalP"/>
    </source>
</evidence>
<dbReference type="OrthoDB" id="1522602at2"/>
<keyword evidence="4" id="KW-1185">Reference proteome</keyword>
<feature type="signal peptide" evidence="1">
    <location>
        <begin position="1"/>
        <end position="19"/>
    </location>
</feature>
<dbReference type="RefSeq" id="WP_008509958.1">
    <property type="nucleotide sequence ID" value="NZ_CM001403.1"/>
</dbReference>
<dbReference type="InterPro" id="IPR013783">
    <property type="entry name" value="Ig-like_fold"/>
</dbReference>
<gene>
    <name evidence="3" type="ORF">Mucpa_4883</name>
</gene>
<dbReference type="HOGENOM" id="CLU_049143_0_0_10"/>